<dbReference type="PROSITE" id="PS51707">
    <property type="entry name" value="CYTH"/>
    <property type="match status" value="1"/>
</dbReference>
<dbReference type="AlphaFoldDB" id="A0A2H0V3Z5"/>
<dbReference type="InterPro" id="IPR033469">
    <property type="entry name" value="CYTH-like_dom_sf"/>
</dbReference>
<proteinExistence type="predicted"/>
<organism evidence="2 3">
    <name type="scientific">Candidatus Falkowbacteria bacterium CG10_big_fil_rev_8_21_14_0_10_39_11</name>
    <dbReference type="NCBI Taxonomy" id="1974565"/>
    <lineage>
        <taxon>Bacteria</taxon>
        <taxon>Candidatus Falkowiibacteriota</taxon>
    </lineage>
</organism>
<feature type="domain" description="CYTH" evidence="1">
    <location>
        <begin position="2"/>
        <end position="174"/>
    </location>
</feature>
<gene>
    <name evidence="2" type="ORF">COT97_04585</name>
</gene>
<reference evidence="3" key="1">
    <citation type="submission" date="2017-09" db="EMBL/GenBank/DDBJ databases">
        <title>Depth-based differentiation of microbial function through sediment-hosted aquifers and enrichment of novel symbionts in the deep terrestrial subsurface.</title>
        <authorList>
            <person name="Probst A.J."/>
            <person name="Ladd B."/>
            <person name="Jarett J.K."/>
            <person name="Geller-Mcgrath D.E."/>
            <person name="Sieber C.M.K."/>
            <person name="Emerson J.B."/>
            <person name="Anantharaman K."/>
            <person name="Thomas B.C."/>
            <person name="Malmstrom R."/>
            <person name="Stieglmeier M."/>
            <person name="Klingl A."/>
            <person name="Woyke T."/>
            <person name="Ryan C.M."/>
            <person name="Banfield J.F."/>
        </authorList>
    </citation>
    <scope>NUCLEOTIDE SEQUENCE [LARGE SCALE GENOMIC DNA]</scope>
</reference>
<dbReference type="SUPFAM" id="SSF55154">
    <property type="entry name" value="CYTH-like phosphatases"/>
    <property type="match status" value="1"/>
</dbReference>
<dbReference type="Gene3D" id="2.40.320.10">
    <property type="entry name" value="Hypothetical Protein Pfu-838710-001"/>
    <property type="match status" value="1"/>
</dbReference>
<protein>
    <recommendedName>
        <fullName evidence="1">CYTH domain-containing protein</fullName>
    </recommendedName>
</protein>
<evidence type="ECO:0000313" key="2">
    <source>
        <dbReference type="EMBL" id="PIR93803.1"/>
    </source>
</evidence>
<evidence type="ECO:0000313" key="3">
    <source>
        <dbReference type="Proteomes" id="UP000229901"/>
    </source>
</evidence>
<comment type="caution">
    <text evidence="2">The sequence shown here is derived from an EMBL/GenBank/DDBJ whole genome shotgun (WGS) entry which is preliminary data.</text>
</comment>
<sequence length="196" mass="22999">MKTEFEATFIDINTNDIRHRLQEIGAELVRPETLMRRVNFFPPQDDTSGWMRIRDEGDKITLSYKRYLGWEKKTKDTINNQQEIFLIINDFDEGIKLLESMGAKKKSYQETKRESWRLGDVELEIDTWPGLDPYLEIEAKDEATVKTITKRLDLDYSKAIFGPVGLIYEKKLGIPHRIINNDTPEITFDNPPQPYK</sequence>
<dbReference type="Proteomes" id="UP000229901">
    <property type="component" value="Unassembled WGS sequence"/>
</dbReference>
<evidence type="ECO:0000259" key="1">
    <source>
        <dbReference type="PROSITE" id="PS51707"/>
    </source>
</evidence>
<dbReference type="Pfam" id="PF01928">
    <property type="entry name" value="CYTH"/>
    <property type="match status" value="1"/>
</dbReference>
<dbReference type="InterPro" id="IPR023577">
    <property type="entry name" value="CYTH_domain"/>
</dbReference>
<dbReference type="EMBL" id="PFAP01000035">
    <property type="protein sequence ID" value="PIR93803.1"/>
    <property type="molecule type" value="Genomic_DNA"/>
</dbReference>
<accession>A0A2H0V3Z5</accession>
<name>A0A2H0V3Z5_9BACT</name>